<evidence type="ECO:0000256" key="1">
    <source>
        <dbReference type="ARBA" id="ARBA00007699"/>
    </source>
</evidence>
<keyword evidence="4" id="KW-0472">Membrane</keyword>
<protein>
    <submittedName>
        <fullName evidence="9">OBG-type G domain-containing protein</fullName>
    </submittedName>
</protein>
<evidence type="ECO:0000313" key="8">
    <source>
        <dbReference type="Proteomes" id="UP000274429"/>
    </source>
</evidence>
<keyword evidence="4" id="KW-1133">Transmembrane helix</keyword>
<feature type="domain" description="Obg" evidence="6">
    <location>
        <begin position="117"/>
        <end position="298"/>
    </location>
</feature>
<dbReference type="Gene3D" id="2.70.210.12">
    <property type="entry name" value="GTP1/OBG domain"/>
    <property type="match status" value="1"/>
</dbReference>
<dbReference type="InterPro" id="IPR036726">
    <property type="entry name" value="GTP1_OBG_dom_sf"/>
</dbReference>
<dbReference type="EMBL" id="UYWX01020440">
    <property type="protein sequence ID" value="VDM32562.1"/>
    <property type="molecule type" value="Genomic_DNA"/>
</dbReference>
<dbReference type="InterPro" id="IPR045086">
    <property type="entry name" value="OBG_GTPase"/>
</dbReference>
<evidence type="ECO:0000259" key="6">
    <source>
        <dbReference type="PROSITE" id="PS51883"/>
    </source>
</evidence>
<dbReference type="PANTHER" id="PTHR11702:SF31">
    <property type="entry name" value="MITOCHONDRIAL RIBOSOME-ASSOCIATED GTPASE 2"/>
    <property type="match status" value="1"/>
</dbReference>
<dbReference type="GO" id="GO:0003924">
    <property type="term" value="F:GTPase activity"/>
    <property type="evidence" value="ECO:0007669"/>
    <property type="project" value="InterPro"/>
</dbReference>
<evidence type="ECO:0000256" key="3">
    <source>
        <dbReference type="ARBA" id="ARBA00023134"/>
    </source>
</evidence>
<dbReference type="PROSITE" id="PS51710">
    <property type="entry name" value="G_OBG"/>
    <property type="match status" value="1"/>
</dbReference>
<dbReference type="Proteomes" id="UP000274429">
    <property type="component" value="Unassembled WGS sequence"/>
</dbReference>
<dbReference type="PROSITE" id="PS51883">
    <property type="entry name" value="OBG"/>
    <property type="match status" value="1"/>
</dbReference>
<evidence type="ECO:0000259" key="5">
    <source>
        <dbReference type="PROSITE" id="PS51710"/>
    </source>
</evidence>
<keyword evidence="4" id="KW-0812">Transmembrane</keyword>
<name>A0A0R3X3Y1_HYDTA</name>
<dbReference type="FunFam" id="2.70.210.12:FF:000001">
    <property type="entry name" value="GTPase Obg"/>
    <property type="match status" value="1"/>
</dbReference>
<accession>A0A0R3X3Y1</accession>
<dbReference type="PANTHER" id="PTHR11702">
    <property type="entry name" value="DEVELOPMENTALLY REGULATED GTP-BINDING PROTEIN-RELATED"/>
    <property type="match status" value="1"/>
</dbReference>
<dbReference type="InterPro" id="IPR006073">
    <property type="entry name" value="GTP-bd"/>
</dbReference>
<dbReference type="GO" id="GO:0005525">
    <property type="term" value="F:GTP binding"/>
    <property type="evidence" value="ECO:0007669"/>
    <property type="project" value="UniProtKB-KW"/>
</dbReference>
<dbReference type="OrthoDB" id="347018at2759"/>
<keyword evidence="3" id="KW-0342">GTP-binding</keyword>
<dbReference type="STRING" id="6205.A0A0R3X3Y1"/>
<dbReference type="Pfam" id="PF01018">
    <property type="entry name" value="GTP1_OBG"/>
    <property type="match status" value="1"/>
</dbReference>
<evidence type="ECO:0000313" key="9">
    <source>
        <dbReference type="WBParaSite" id="TTAC_0000808401-mRNA-1"/>
    </source>
</evidence>
<dbReference type="AlphaFoldDB" id="A0A0R3X3Y1"/>
<dbReference type="InterPro" id="IPR031167">
    <property type="entry name" value="G_OBG"/>
</dbReference>
<dbReference type="InterPro" id="IPR027417">
    <property type="entry name" value="P-loop_NTPase"/>
</dbReference>
<dbReference type="Pfam" id="PF01926">
    <property type="entry name" value="MMR_HSR1"/>
    <property type="match status" value="1"/>
</dbReference>
<dbReference type="InterPro" id="IPR045325">
    <property type="entry name" value="TMEM70/TMEM186/TMEM223"/>
</dbReference>
<dbReference type="SUPFAM" id="SSF82051">
    <property type="entry name" value="Obg GTP-binding protein N-terminal domain"/>
    <property type="match status" value="1"/>
</dbReference>
<keyword evidence="8" id="KW-1185">Reference proteome</keyword>
<dbReference type="GO" id="GO:0005739">
    <property type="term" value="C:mitochondrion"/>
    <property type="evidence" value="ECO:0007669"/>
    <property type="project" value="TreeGrafter"/>
</dbReference>
<dbReference type="Gene3D" id="3.40.50.300">
    <property type="entry name" value="P-loop containing nucleotide triphosphate hydrolases"/>
    <property type="match status" value="1"/>
</dbReference>
<sequence>MQVYANPISNLVVGVKLFSLTSSGLVLAAQPFLFSKFTTLAGFAPFFVSSLSFAALTPILLHVLTRPCVFKIIYDPQTDRFTAYTKTIFLRPKKVEFRLEDVSYSVASLCFANMILRPFVDMKQVIVHAGKGGDGCIAFDRTFCNPYGGPSGGDGGNGGHVIFQADSEVIDFSSLDSVLRAADGSRGSGDNCHGSNGKNLIVKVPLDTQVHLLASKEDSTVSAHRADTSSLLCTLTAQSDTLVAARGGAGGRGNAFLASSVQIRRAEALPRIGEAALRFAERGARGQSRRLLLRLTSFTDVGLVGGPNSGKSTLLRRLTRARPRVAPHPFTTLRPHVGTLEIPLGSGGKGNGDGVKLSIADLPGLIEGAAKRNAGLGAQFLSLIEGCRFLIYLVDVGTFFTNGSRSFSLAEVTAHFASQLGVLYNELKLFNPRLVDDTERTSLVVGTKVDLVVPSSSKHETLHKLSTCLSNAAKQTGLRSPTVLLISARRGDNVEQLVEILGNMRFKDE</sequence>
<organism evidence="9">
    <name type="scientific">Hydatigena taeniaeformis</name>
    <name type="common">Feline tapeworm</name>
    <name type="synonym">Taenia taeniaeformis</name>
    <dbReference type="NCBI Taxonomy" id="6205"/>
    <lineage>
        <taxon>Eukaryota</taxon>
        <taxon>Metazoa</taxon>
        <taxon>Spiralia</taxon>
        <taxon>Lophotrochozoa</taxon>
        <taxon>Platyhelminthes</taxon>
        <taxon>Cestoda</taxon>
        <taxon>Eucestoda</taxon>
        <taxon>Cyclophyllidea</taxon>
        <taxon>Taeniidae</taxon>
        <taxon>Hydatigera</taxon>
    </lineage>
</organism>
<feature type="domain" description="OBG-type G" evidence="5">
    <location>
        <begin position="299"/>
        <end position="509"/>
    </location>
</feature>
<dbReference type="Pfam" id="PF06979">
    <property type="entry name" value="TMEM70"/>
    <property type="match status" value="1"/>
</dbReference>
<dbReference type="InterPro" id="IPR006169">
    <property type="entry name" value="GTP1_OBG_dom"/>
</dbReference>
<gene>
    <name evidence="7" type="ORF">TTAC_LOCUS8069</name>
</gene>
<dbReference type="GO" id="GO:0042254">
    <property type="term" value="P:ribosome biogenesis"/>
    <property type="evidence" value="ECO:0007669"/>
    <property type="project" value="UniProtKB-UniRule"/>
</dbReference>
<evidence type="ECO:0000256" key="4">
    <source>
        <dbReference type="SAM" id="Phobius"/>
    </source>
</evidence>
<proteinExistence type="inferred from homology"/>
<dbReference type="WBParaSite" id="TTAC_0000808401-mRNA-1">
    <property type="protein sequence ID" value="TTAC_0000808401-mRNA-1"/>
    <property type="gene ID" value="TTAC_0000808401"/>
</dbReference>
<feature type="transmembrane region" description="Helical" evidence="4">
    <location>
        <begin position="44"/>
        <end position="64"/>
    </location>
</feature>
<reference evidence="9" key="1">
    <citation type="submission" date="2017-02" db="UniProtKB">
        <authorList>
            <consortium name="WormBaseParasite"/>
        </authorList>
    </citation>
    <scope>IDENTIFICATION</scope>
</reference>
<dbReference type="PRINTS" id="PR00326">
    <property type="entry name" value="GTP1OBG"/>
</dbReference>
<comment type="similarity">
    <text evidence="1">Belongs to the TRAFAC class OBG-HflX-like GTPase superfamily. OBG GTPase family.</text>
</comment>
<reference evidence="7 8" key="2">
    <citation type="submission" date="2018-11" db="EMBL/GenBank/DDBJ databases">
        <authorList>
            <consortium name="Pathogen Informatics"/>
        </authorList>
    </citation>
    <scope>NUCLEOTIDE SEQUENCE [LARGE SCALE GENOMIC DNA]</scope>
</reference>
<dbReference type="SUPFAM" id="SSF52540">
    <property type="entry name" value="P-loop containing nucleoside triphosphate hydrolases"/>
    <property type="match status" value="1"/>
</dbReference>
<evidence type="ECO:0000256" key="2">
    <source>
        <dbReference type="ARBA" id="ARBA00022741"/>
    </source>
</evidence>
<evidence type="ECO:0000313" key="7">
    <source>
        <dbReference type="EMBL" id="VDM32562.1"/>
    </source>
</evidence>
<keyword evidence="2" id="KW-0547">Nucleotide-binding</keyword>